<feature type="domain" description="Potassium channel" evidence="10">
    <location>
        <begin position="87"/>
        <end position="155"/>
    </location>
</feature>
<gene>
    <name evidence="11" type="ORF">TeGR_g2298</name>
</gene>
<dbReference type="Pfam" id="PF07885">
    <property type="entry name" value="Ion_trans_2"/>
    <property type="match status" value="1"/>
</dbReference>
<evidence type="ECO:0000256" key="7">
    <source>
        <dbReference type="RuleBase" id="RU003822"/>
    </source>
</evidence>
<feature type="region of interest" description="Disordered" evidence="8">
    <location>
        <begin position="562"/>
        <end position="601"/>
    </location>
</feature>
<dbReference type="Gene3D" id="2.60.40.1400">
    <property type="entry name" value="G protein-activated inward rectifier potassium channel 1"/>
    <property type="match status" value="1"/>
</dbReference>
<keyword evidence="2 7" id="KW-0633">Potassium transport</keyword>
<feature type="region of interest" description="Disordered" evidence="8">
    <location>
        <begin position="655"/>
        <end position="680"/>
    </location>
</feature>
<keyword evidence="1 7" id="KW-0813">Transport</keyword>
<evidence type="ECO:0000256" key="9">
    <source>
        <dbReference type="SAM" id="Phobius"/>
    </source>
</evidence>
<evidence type="ECO:0000256" key="5">
    <source>
        <dbReference type="ARBA" id="ARBA00023065"/>
    </source>
</evidence>
<comment type="similarity">
    <text evidence="7">Belongs to the inward rectifier-type potassium channel (TC 1.A.2.1) family.</text>
</comment>
<feature type="region of interest" description="Disordered" evidence="8">
    <location>
        <begin position="241"/>
        <end position="261"/>
    </location>
</feature>
<comment type="caution">
    <text evidence="11">The sequence shown here is derived from an EMBL/GenBank/DDBJ whole genome shotgun (WGS) entry which is preliminary data.</text>
</comment>
<feature type="region of interest" description="Disordered" evidence="8">
    <location>
        <begin position="200"/>
        <end position="227"/>
    </location>
</feature>
<keyword evidence="7 9" id="KW-0812">Transmembrane</keyword>
<dbReference type="InterPro" id="IPR014756">
    <property type="entry name" value="Ig_E-set"/>
</dbReference>
<proteinExistence type="inferred from homology"/>
<dbReference type="SUPFAM" id="SSF81296">
    <property type="entry name" value="E set domains"/>
    <property type="match status" value="1"/>
</dbReference>
<dbReference type="SUPFAM" id="SSF81324">
    <property type="entry name" value="Voltage-gated potassium channels"/>
    <property type="match status" value="1"/>
</dbReference>
<keyword evidence="6 7" id="KW-0407">Ion channel</keyword>
<dbReference type="PANTHER" id="PTHR11767">
    <property type="entry name" value="INWARD RECTIFIER POTASSIUM CHANNEL"/>
    <property type="match status" value="1"/>
</dbReference>
<evidence type="ECO:0000256" key="2">
    <source>
        <dbReference type="ARBA" id="ARBA00022538"/>
    </source>
</evidence>
<evidence type="ECO:0000256" key="3">
    <source>
        <dbReference type="ARBA" id="ARBA00022882"/>
    </source>
</evidence>
<evidence type="ECO:0000256" key="4">
    <source>
        <dbReference type="ARBA" id="ARBA00022958"/>
    </source>
</evidence>
<keyword evidence="5 7" id="KW-0406">Ion transport</keyword>
<dbReference type="InterPro" id="IPR013099">
    <property type="entry name" value="K_chnl_dom"/>
</dbReference>
<sequence length="680" mass="75055">MIFFGIPLLLPEFLAKEMRISAFVRNVTRYQLSTVLCILFVMYIVQMVIFAGILLGLNLGSRTYNIEPTTGLLGAICVESAGPTNGRFPEFEDMVLLSWTTFSTVGYGNIYPRADIDDPVLYPWCAAFNVVLILEAFSGIVYSSLAAGIVINILQRSNAEAAVVWSSVGVLRMRDRHRITQVYRGRVNFNVGEIPESLLEDAQEEPERASAQAPHRISHLPEGLRPPEILRMNGMRHISYTKRSRCERRTTVGSDDTSILEQGGDALPSFALSNFSNVSDSDSDSDEDSVGVSFSVGSKAQEPPSLRHERLHVPPILEFRFANARYNQYMRRRALWSRLTALLNRILPRCLQLANKNHEGPRPGTIVGASLSASVGMRENGQLRYYPLKLEMSEHPMFEKTWYVRHKLDEHSPIVRRKTRKMIKMNAGKLPEYMLASSQTDGSGLAQHVRKFQRILINMEGKELDSGSDVCSVRAYTMSSLRYGFIFDNITTTAPPVDGGADPDGSLDTIDVDKLDSTMYVDRRRGMGKEAHSQEMGSIKRAKSKVKLLRKLDQFGRSVAARPAWSGGEGGEGNGGGGVGARAAAEKPTQGAKKEEREVAGEAMRTISTMRSVMKDLKRTSRTSVARACGVALVSAEEGQREGGAGATKVASILRTTPPRRASGVQGEQDARWTGRTGEP</sequence>
<name>A0ABQ6MBV8_9STRA</name>
<feature type="compositionally biased region" description="Polar residues" evidence="8">
    <location>
        <begin position="251"/>
        <end position="260"/>
    </location>
</feature>
<feature type="transmembrane region" description="Helical" evidence="9">
    <location>
        <begin position="31"/>
        <end position="57"/>
    </location>
</feature>
<dbReference type="Proteomes" id="UP001165060">
    <property type="component" value="Unassembled WGS sequence"/>
</dbReference>
<organism evidence="11 12">
    <name type="scientific">Tetraparma gracilis</name>
    <dbReference type="NCBI Taxonomy" id="2962635"/>
    <lineage>
        <taxon>Eukaryota</taxon>
        <taxon>Sar</taxon>
        <taxon>Stramenopiles</taxon>
        <taxon>Ochrophyta</taxon>
        <taxon>Bolidophyceae</taxon>
        <taxon>Parmales</taxon>
        <taxon>Triparmaceae</taxon>
        <taxon>Tetraparma</taxon>
    </lineage>
</organism>
<dbReference type="Gene3D" id="1.10.287.70">
    <property type="match status" value="1"/>
</dbReference>
<keyword evidence="9" id="KW-1133">Transmembrane helix</keyword>
<comment type="subcellular location">
    <subcellularLocation>
        <location evidence="7">Membrane</location>
        <topology evidence="7">Multi-pass membrane protein</topology>
    </subcellularLocation>
</comment>
<evidence type="ECO:0000313" key="12">
    <source>
        <dbReference type="Proteomes" id="UP001165060"/>
    </source>
</evidence>
<feature type="region of interest" description="Disordered" evidence="8">
    <location>
        <begin position="278"/>
        <end position="306"/>
    </location>
</feature>
<dbReference type="InterPro" id="IPR016449">
    <property type="entry name" value="K_chnl_inward-rec_Kir"/>
</dbReference>
<dbReference type="InterPro" id="IPR013518">
    <property type="entry name" value="K_chnl_inward-rec_Kir_cyto"/>
</dbReference>
<keyword evidence="12" id="KW-1185">Reference proteome</keyword>
<evidence type="ECO:0000256" key="1">
    <source>
        <dbReference type="ARBA" id="ARBA00022448"/>
    </source>
</evidence>
<protein>
    <recommendedName>
        <fullName evidence="10">Potassium channel domain-containing protein</fullName>
    </recommendedName>
</protein>
<keyword evidence="9" id="KW-0472">Membrane</keyword>
<evidence type="ECO:0000313" key="11">
    <source>
        <dbReference type="EMBL" id="GMI22950.1"/>
    </source>
</evidence>
<keyword evidence="3 7" id="KW-0851">Voltage-gated channel</keyword>
<reference evidence="11 12" key="1">
    <citation type="journal article" date="2023" name="Commun. Biol.">
        <title>Genome analysis of Parmales, the sister group of diatoms, reveals the evolutionary specialization of diatoms from phago-mixotrophs to photoautotrophs.</title>
        <authorList>
            <person name="Ban H."/>
            <person name="Sato S."/>
            <person name="Yoshikawa S."/>
            <person name="Yamada K."/>
            <person name="Nakamura Y."/>
            <person name="Ichinomiya M."/>
            <person name="Sato N."/>
            <person name="Blanc-Mathieu R."/>
            <person name="Endo H."/>
            <person name="Kuwata A."/>
            <person name="Ogata H."/>
        </authorList>
    </citation>
    <scope>NUCLEOTIDE SEQUENCE [LARGE SCALE GENOMIC DNA]</scope>
</reference>
<evidence type="ECO:0000259" key="10">
    <source>
        <dbReference type="Pfam" id="PF07885"/>
    </source>
</evidence>
<keyword evidence="4 7" id="KW-0630">Potassium</keyword>
<feature type="compositionally biased region" description="Gly residues" evidence="8">
    <location>
        <begin position="567"/>
        <end position="580"/>
    </location>
</feature>
<dbReference type="PANTHER" id="PTHR11767:SF102">
    <property type="entry name" value="INWARDLY RECTIFYING POTASSIUM CHANNEL 1, ISOFORM F"/>
    <property type="match status" value="1"/>
</dbReference>
<evidence type="ECO:0000256" key="8">
    <source>
        <dbReference type="SAM" id="MobiDB-lite"/>
    </source>
</evidence>
<accession>A0ABQ6MBV8</accession>
<dbReference type="EMBL" id="BRYB01001312">
    <property type="protein sequence ID" value="GMI22950.1"/>
    <property type="molecule type" value="Genomic_DNA"/>
</dbReference>
<evidence type="ECO:0000256" key="6">
    <source>
        <dbReference type="ARBA" id="ARBA00023303"/>
    </source>
</evidence>
<feature type="compositionally biased region" description="Basic and acidic residues" evidence="8">
    <location>
        <begin position="669"/>
        <end position="680"/>
    </location>
</feature>